<dbReference type="GO" id="GO:0016810">
    <property type="term" value="F:hydrolase activity, acting on carbon-nitrogen (but not peptide) bonds"/>
    <property type="evidence" value="ECO:0007669"/>
    <property type="project" value="InterPro"/>
</dbReference>
<feature type="domain" description="NodB homology" evidence="1">
    <location>
        <begin position="35"/>
        <end position="184"/>
    </location>
</feature>
<keyword evidence="3" id="KW-1185">Reference proteome</keyword>
<evidence type="ECO:0000259" key="1">
    <source>
        <dbReference type="Pfam" id="PF01522"/>
    </source>
</evidence>
<dbReference type="AlphaFoldDB" id="A0A292YLX3"/>
<gene>
    <name evidence="2" type="ORF">EFBL_1002</name>
</gene>
<dbReference type="InterPro" id="IPR011330">
    <property type="entry name" value="Glyco_hydro/deAcase_b/a-brl"/>
</dbReference>
<dbReference type="CDD" id="cd10929">
    <property type="entry name" value="CE4_u5"/>
    <property type="match status" value="1"/>
</dbReference>
<dbReference type="GO" id="GO:0005975">
    <property type="term" value="P:carbohydrate metabolic process"/>
    <property type="evidence" value="ECO:0007669"/>
    <property type="project" value="InterPro"/>
</dbReference>
<dbReference type="Gene3D" id="3.20.20.370">
    <property type="entry name" value="Glycoside hydrolase/deacetylase"/>
    <property type="match status" value="1"/>
</dbReference>
<dbReference type="SUPFAM" id="SSF88713">
    <property type="entry name" value="Glycoside hydrolase/deacetylase"/>
    <property type="match status" value="1"/>
</dbReference>
<name>A0A292YLX3_9BACL</name>
<comment type="caution">
    <text evidence="2">The sequence shown here is derived from an EMBL/GenBank/DDBJ whole genome shotgun (WGS) entry which is preliminary data.</text>
</comment>
<dbReference type="RefSeq" id="WP_096181078.1">
    <property type="nucleotide sequence ID" value="NZ_BDUF01000020.1"/>
</dbReference>
<dbReference type="OrthoDB" id="7836272at2"/>
<dbReference type="Pfam" id="PF01522">
    <property type="entry name" value="Polysacc_deac_1"/>
    <property type="match status" value="1"/>
</dbReference>
<evidence type="ECO:0000313" key="2">
    <source>
        <dbReference type="EMBL" id="GAX89384.1"/>
    </source>
</evidence>
<protein>
    <recommendedName>
        <fullName evidence="1">NodB homology domain-containing protein</fullName>
    </recommendedName>
</protein>
<reference evidence="3" key="1">
    <citation type="submission" date="2017-07" db="EMBL/GenBank/DDBJ databases">
        <title>Draft genome sequence of Effusibacillus lacus strain skLN1.</title>
        <authorList>
            <person name="Watanabe M."/>
            <person name="Kojima H."/>
            <person name="Fukui M."/>
        </authorList>
    </citation>
    <scope>NUCLEOTIDE SEQUENCE [LARGE SCALE GENOMIC DNA]</scope>
    <source>
        <strain evidence="3">skLN1</strain>
    </source>
</reference>
<accession>A0A292YLX3</accession>
<dbReference type="EMBL" id="BDUF01000020">
    <property type="protein sequence ID" value="GAX89384.1"/>
    <property type="molecule type" value="Genomic_DNA"/>
</dbReference>
<evidence type="ECO:0000313" key="3">
    <source>
        <dbReference type="Proteomes" id="UP000217785"/>
    </source>
</evidence>
<dbReference type="InterPro" id="IPR002509">
    <property type="entry name" value="NODB_dom"/>
</dbReference>
<dbReference type="Proteomes" id="UP000217785">
    <property type="component" value="Unassembled WGS sequence"/>
</dbReference>
<organism evidence="2 3">
    <name type="scientific">Effusibacillus lacus</name>
    <dbReference type="NCBI Taxonomy" id="1348429"/>
    <lineage>
        <taxon>Bacteria</taxon>
        <taxon>Bacillati</taxon>
        <taxon>Bacillota</taxon>
        <taxon>Bacilli</taxon>
        <taxon>Bacillales</taxon>
        <taxon>Alicyclobacillaceae</taxon>
        <taxon>Effusibacillus</taxon>
    </lineage>
</organism>
<sequence>MSKPGTFVISLDFELYWGVRDKTTIDEYKDNLLGVRQAVPALLDLFQEYQIHATWSVVGFLFARTKEELFRAIPLKKPRYVNPYLSPYHTLHEIGMNEQEDPFHFAPSLIEKILSYPNQTIGTHTFSHYYCLEKGQNMETFRDDLLSAIQIASTYNVRLESLVFPRNQFNGEYLSICEELGIKCYRGNPSSWIYRANNQEDPSLLKRLARFCDAYINISGHNCHSFEKIKSAYPFDIPASRFLRPYWSRLDMFESLRLKRIQSDLTYAAKNGLVYHLWWHPYNFGVNLEKNLSFLKKILAHYGKLRMEYGMNSLNMEQIADRLLEENRNKQAG</sequence>
<proteinExistence type="predicted"/>